<reference evidence="2 3" key="1">
    <citation type="journal article" date="2014" name="Mol. Biol. Evol.">
        <title>Massive expansion of Ubiquitination-related gene families within the Chlamydiae.</title>
        <authorList>
            <person name="Domman D."/>
            <person name="Collingro A."/>
            <person name="Lagkouvardos I."/>
            <person name="Gehre L."/>
            <person name="Weinmaier T."/>
            <person name="Rattei T."/>
            <person name="Subtil A."/>
            <person name="Horn M."/>
        </authorList>
    </citation>
    <scope>NUCLEOTIDE SEQUENCE [LARGE SCALE GENOMIC DNA]</scope>
    <source>
        <strain evidence="2 3">EI2</strain>
    </source>
</reference>
<evidence type="ECO:0000259" key="1">
    <source>
        <dbReference type="Pfam" id="PF12706"/>
    </source>
</evidence>
<protein>
    <submittedName>
        <fullName evidence="2">Octanoyltransferase</fullName>
        <ecNumber evidence="2">2.3.1.181</ecNumber>
    </submittedName>
</protein>
<dbReference type="InterPro" id="IPR001279">
    <property type="entry name" value="Metallo-B-lactamas"/>
</dbReference>
<dbReference type="EC" id="2.3.1.181" evidence="2"/>
<accession>A0A0C1JWL9</accession>
<dbReference type="InterPro" id="IPR036866">
    <property type="entry name" value="RibonucZ/Hydroxyglut_hydro"/>
</dbReference>
<feature type="domain" description="Metallo-beta-lactamase" evidence="1">
    <location>
        <begin position="49"/>
        <end position="228"/>
    </location>
</feature>
<dbReference type="EMBL" id="JSAN01000081">
    <property type="protein sequence ID" value="KIC71612.1"/>
    <property type="molecule type" value="Genomic_DNA"/>
</dbReference>
<dbReference type="CDD" id="cd16279">
    <property type="entry name" value="metallo-hydrolase-like_MBL-fold"/>
    <property type="match status" value="1"/>
</dbReference>
<keyword evidence="2" id="KW-0808">Transferase</keyword>
<evidence type="ECO:0000313" key="3">
    <source>
        <dbReference type="Proteomes" id="UP000031465"/>
    </source>
</evidence>
<dbReference type="AlphaFoldDB" id="A0A0C1JWL9"/>
<dbReference type="SUPFAM" id="SSF56281">
    <property type="entry name" value="Metallo-hydrolase/oxidoreductase"/>
    <property type="match status" value="1"/>
</dbReference>
<gene>
    <name evidence="2" type="primary">lipB</name>
    <name evidence="2" type="ORF">DB44_DI00170</name>
</gene>
<comment type="caution">
    <text evidence="2">The sequence shown here is derived from an EMBL/GenBank/DDBJ whole genome shotgun (WGS) entry which is preliminary data.</text>
</comment>
<organism evidence="2 3">
    <name type="scientific">Candidatus Protochlamydia amoebophila</name>
    <dbReference type="NCBI Taxonomy" id="362787"/>
    <lineage>
        <taxon>Bacteria</taxon>
        <taxon>Pseudomonadati</taxon>
        <taxon>Chlamydiota</taxon>
        <taxon>Chlamydiia</taxon>
        <taxon>Parachlamydiales</taxon>
        <taxon>Parachlamydiaceae</taxon>
        <taxon>Candidatus Protochlamydia</taxon>
    </lineage>
</organism>
<keyword evidence="2" id="KW-0012">Acyltransferase</keyword>
<dbReference type="PATRIC" id="fig|362787.3.peg.1308"/>
<dbReference type="PANTHER" id="PTHR42663:SF6">
    <property type="entry name" value="HYDROLASE C777.06C-RELATED"/>
    <property type="match status" value="1"/>
</dbReference>
<dbReference type="PROSITE" id="PS51257">
    <property type="entry name" value="PROKAR_LIPOPROTEIN"/>
    <property type="match status" value="1"/>
</dbReference>
<dbReference type="PANTHER" id="PTHR42663">
    <property type="entry name" value="HYDROLASE C777.06C-RELATED-RELATED"/>
    <property type="match status" value="1"/>
</dbReference>
<dbReference type="GO" id="GO:0033819">
    <property type="term" value="F:lipoyl(octanoyl) transferase activity"/>
    <property type="evidence" value="ECO:0007669"/>
    <property type="project" value="UniProtKB-EC"/>
</dbReference>
<sequence>MMGKLLFLGTGASMGIPVLGCGCEVCHSSSSFNQRLRPSALVKTHFKQFLIDVGPDFRLQALRHRIHALDGVILTHAHQDHTAGIDDLRPIYYKRITPLPILLSEITRIDIQQRYHYLFATEKKDFIQRLHLQTLPSLIEGSVTFEGTSINYMTYEQGGMAVNGFRFGDLAYLSDIRTFPQTIFTQLQDLKILVISALKYTASQLHFSIDEALDFANKIGAESVWLTHLSHELDHDKVNAYLPKHVRLAYDGLEIEFNDYKE</sequence>
<evidence type="ECO:0000313" key="2">
    <source>
        <dbReference type="EMBL" id="KIC71612.1"/>
    </source>
</evidence>
<name>A0A0C1JWL9_9BACT</name>
<dbReference type="Gene3D" id="3.60.15.10">
    <property type="entry name" value="Ribonuclease Z/Hydroxyacylglutathione hydrolase-like"/>
    <property type="match status" value="1"/>
</dbReference>
<proteinExistence type="predicted"/>
<dbReference type="Pfam" id="PF12706">
    <property type="entry name" value="Lactamase_B_2"/>
    <property type="match status" value="1"/>
</dbReference>
<dbReference type="Proteomes" id="UP000031465">
    <property type="component" value="Unassembled WGS sequence"/>
</dbReference>